<evidence type="ECO:0000313" key="5">
    <source>
        <dbReference type="EMBL" id="WZU65608.1"/>
    </source>
</evidence>
<dbReference type="PROSITE" id="PS00041">
    <property type="entry name" value="HTH_ARAC_FAMILY_1"/>
    <property type="match status" value="1"/>
</dbReference>
<reference evidence="6" key="1">
    <citation type="submission" date="2024-04" db="EMBL/GenBank/DDBJ databases">
        <title>Phylogenomic analyses of a clade within the roseobacter group suggest taxonomic reassignments of species of the genera Aestuariivita, Citreicella, Loktanella, Nautella, Pelagibaca, Ruegeria, Thalassobius, Thiobacimonas and Tropicibacter, and the proposal o.</title>
        <authorList>
            <person name="Jeon C.O."/>
        </authorList>
    </citation>
    <scope>NUCLEOTIDE SEQUENCE [LARGE SCALE GENOMIC DNA]</scope>
    <source>
        <strain evidence="6">SS1-5</strain>
        <plasmid evidence="6">pSS1-5</plasmid>
    </source>
</reference>
<dbReference type="InterPro" id="IPR002818">
    <property type="entry name" value="DJ-1/PfpI"/>
</dbReference>
<evidence type="ECO:0000313" key="6">
    <source>
        <dbReference type="Proteomes" id="UP001470809"/>
    </source>
</evidence>
<dbReference type="GO" id="GO:0043565">
    <property type="term" value="F:sequence-specific DNA binding"/>
    <property type="evidence" value="ECO:0007669"/>
    <property type="project" value="InterPro"/>
</dbReference>
<dbReference type="InterPro" id="IPR029062">
    <property type="entry name" value="Class_I_gatase-like"/>
</dbReference>
<dbReference type="InterPro" id="IPR052158">
    <property type="entry name" value="INH-QAR"/>
</dbReference>
<dbReference type="SMART" id="SM00342">
    <property type="entry name" value="HTH_ARAC"/>
    <property type="match status" value="1"/>
</dbReference>
<dbReference type="RefSeq" id="WP_342074951.1">
    <property type="nucleotide sequence ID" value="NZ_CP151764.2"/>
</dbReference>
<dbReference type="CDD" id="cd03136">
    <property type="entry name" value="GATase1_AraC_ArgR_like"/>
    <property type="match status" value="1"/>
</dbReference>
<dbReference type="PANTHER" id="PTHR43130">
    <property type="entry name" value="ARAC-FAMILY TRANSCRIPTIONAL REGULATOR"/>
    <property type="match status" value="1"/>
</dbReference>
<keyword evidence="5" id="KW-0614">Plasmid</keyword>
<evidence type="ECO:0000259" key="4">
    <source>
        <dbReference type="PROSITE" id="PS01124"/>
    </source>
</evidence>
<dbReference type="SUPFAM" id="SSF52317">
    <property type="entry name" value="Class I glutamine amidotransferase-like"/>
    <property type="match status" value="1"/>
</dbReference>
<keyword evidence="6" id="KW-1185">Reference proteome</keyword>
<dbReference type="InterPro" id="IPR009057">
    <property type="entry name" value="Homeodomain-like_sf"/>
</dbReference>
<dbReference type="KEGG" id="yrh:AABB31_00340"/>
<geneLocation type="plasmid" evidence="5 6">
    <name>pSS1-5</name>
</geneLocation>
<dbReference type="AlphaFoldDB" id="A0AAN0M6M1"/>
<gene>
    <name evidence="5" type="ORF">AABB31_00340</name>
</gene>
<dbReference type="SUPFAM" id="SSF46689">
    <property type="entry name" value="Homeodomain-like"/>
    <property type="match status" value="2"/>
</dbReference>
<dbReference type="Pfam" id="PF01965">
    <property type="entry name" value="DJ-1_PfpI"/>
    <property type="match status" value="1"/>
</dbReference>
<proteinExistence type="predicted"/>
<dbReference type="InterPro" id="IPR020449">
    <property type="entry name" value="Tscrpt_reg_AraC-type_HTH"/>
</dbReference>
<dbReference type="InterPro" id="IPR018060">
    <property type="entry name" value="HTH_AraC"/>
</dbReference>
<organism evidence="5 6">
    <name type="scientific">Yoonia rhodophyticola</name>
    <dbReference type="NCBI Taxonomy" id="3137370"/>
    <lineage>
        <taxon>Bacteria</taxon>
        <taxon>Pseudomonadati</taxon>
        <taxon>Pseudomonadota</taxon>
        <taxon>Alphaproteobacteria</taxon>
        <taxon>Rhodobacterales</taxon>
        <taxon>Paracoccaceae</taxon>
        <taxon>Yoonia</taxon>
    </lineage>
</organism>
<keyword evidence="3" id="KW-0804">Transcription</keyword>
<keyword evidence="2" id="KW-0238">DNA-binding</keyword>
<protein>
    <submittedName>
        <fullName evidence="5">GlxA family transcriptional regulator</fullName>
    </submittedName>
</protein>
<dbReference type="InterPro" id="IPR018062">
    <property type="entry name" value="HTH_AraC-typ_CS"/>
</dbReference>
<keyword evidence="1" id="KW-0805">Transcription regulation</keyword>
<dbReference type="Proteomes" id="UP001470809">
    <property type="component" value="Plasmid pSS1-5"/>
</dbReference>
<dbReference type="PANTHER" id="PTHR43130:SF3">
    <property type="entry name" value="HTH-TYPE TRANSCRIPTIONAL REGULATOR RV1931C"/>
    <property type="match status" value="1"/>
</dbReference>
<dbReference type="GO" id="GO:0003700">
    <property type="term" value="F:DNA-binding transcription factor activity"/>
    <property type="evidence" value="ECO:0007669"/>
    <property type="project" value="InterPro"/>
</dbReference>
<reference evidence="5 6" key="2">
    <citation type="submission" date="2024-08" db="EMBL/GenBank/DDBJ databases">
        <title>Phylogenomic analyses of a clade within the roseobacter group suggest taxonomic reassignments of species of the genera Aestuariivita, Citreicella, Loktanella, Nautella, Pelagibaca, Ruegeria, Thalassobius, Thiobacimonas and Tropicibacter, and the proposal o.</title>
        <authorList>
            <person name="Jeon C.O."/>
        </authorList>
    </citation>
    <scope>NUCLEOTIDE SEQUENCE [LARGE SCALE GENOMIC DNA]</scope>
    <source>
        <strain evidence="5 6">SS1-5</strain>
        <plasmid evidence="5 6">pSS1-5</plasmid>
    </source>
</reference>
<dbReference type="PROSITE" id="PS01124">
    <property type="entry name" value="HTH_ARAC_FAMILY_2"/>
    <property type="match status" value="1"/>
</dbReference>
<feature type="domain" description="HTH araC/xylS-type" evidence="4">
    <location>
        <begin position="254"/>
        <end position="352"/>
    </location>
</feature>
<name>A0AAN0M6M1_9RHOB</name>
<dbReference type="Pfam" id="PF12833">
    <property type="entry name" value="HTH_18"/>
    <property type="match status" value="1"/>
</dbReference>
<accession>A0AAN0M6M1</accession>
<evidence type="ECO:0000256" key="1">
    <source>
        <dbReference type="ARBA" id="ARBA00023015"/>
    </source>
</evidence>
<sequence length="358" mass="41042">MFWHYLSPILIVYKYNTNNVNEEKTHKPVKNSFQNLRFPREPEEFVFLLLEGFTHLALSSSIEVLRVANLLSEQELYRWSLMSPQGENQTSSNGLVTLVDSELRNLRQRTKLYVVSGVNAQSKGDDRLYNYLRLQHRHGVQLGALCSGAYILAQAGLLSDHSCSVHWEYYPLFRENFRDINLSEEAFCANGRPFTASGGTAGAELMLHLIKQDHDADFARAIADQLVLPRVRAQGELQRMPNHIRYGTRNQILLRTLELMTANIEEPLTTPEIAHLIGVSVRQIERIFRKYIGHSPGRHYKRLRLDQAKNLLSTTDMSIIQVALATGFTSSSHFSKVFRSEFGETPYLHAQRPDRTDR</sequence>
<evidence type="ECO:0000256" key="3">
    <source>
        <dbReference type="ARBA" id="ARBA00023163"/>
    </source>
</evidence>
<dbReference type="Gene3D" id="3.40.50.880">
    <property type="match status" value="1"/>
</dbReference>
<dbReference type="Gene3D" id="1.10.10.60">
    <property type="entry name" value="Homeodomain-like"/>
    <property type="match status" value="1"/>
</dbReference>
<dbReference type="EMBL" id="CP151764">
    <property type="protein sequence ID" value="WZU65608.1"/>
    <property type="molecule type" value="Genomic_DNA"/>
</dbReference>
<evidence type="ECO:0000256" key="2">
    <source>
        <dbReference type="ARBA" id="ARBA00023125"/>
    </source>
</evidence>
<dbReference type="PRINTS" id="PR00032">
    <property type="entry name" value="HTHARAC"/>
</dbReference>